<protein>
    <submittedName>
        <fullName evidence="2">Uncharacterized protein</fullName>
    </submittedName>
</protein>
<dbReference type="AlphaFoldDB" id="A0A8J6CNH7"/>
<dbReference type="EMBL" id="JAHUZN010000010">
    <property type="protein sequence ID" value="KAG8481507.1"/>
    <property type="molecule type" value="Genomic_DNA"/>
</dbReference>
<organism evidence="2 3">
    <name type="scientific">Gossypium anomalum</name>
    <dbReference type="NCBI Taxonomy" id="47600"/>
    <lineage>
        <taxon>Eukaryota</taxon>
        <taxon>Viridiplantae</taxon>
        <taxon>Streptophyta</taxon>
        <taxon>Embryophyta</taxon>
        <taxon>Tracheophyta</taxon>
        <taxon>Spermatophyta</taxon>
        <taxon>Magnoliopsida</taxon>
        <taxon>eudicotyledons</taxon>
        <taxon>Gunneridae</taxon>
        <taxon>Pentapetalae</taxon>
        <taxon>rosids</taxon>
        <taxon>malvids</taxon>
        <taxon>Malvales</taxon>
        <taxon>Malvaceae</taxon>
        <taxon>Malvoideae</taxon>
        <taxon>Gossypium</taxon>
    </lineage>
</organism>
<keyword evidence="3" id="KW-1185">Reference proteome</keyword>
<dbReference type="Proteomes" id="UP000701853">
    <property type="component" value="Chromosome 10"/>
</dbReference>
<sequence length="270" mass="30716">MDPNAATNVPTPPDVVASICGIHASPNTTHIVTITAPNPIALHVSFTKPFPDISKIEVFDENFKWWQEHIFLVFHMYGVTFTHTEKLPFDSLNKHIELWVHANKDAKVQINEYHKLLKDLKSKNITLSEEFHKKLFLAYLITHIIIKETNKKEARAAKIKEIITLANLINSKLKRSTVKKITISLKQKTLLLRIKKNLLCLWQIRLLCTSMQAPKRDNPTRPNVNVVEADDIIAATISQANIVINVKEWVINSSGIRHICGNRNAFASHS</sequence>
<evidence type="ECO:0000256" key="1">
    <source>
        <dbReference type="SAM" id="Coils"/>
    </source>
</evidence>
<dbReference type="OrthoDB" id="1001934at2759"/>
<accession>A0A8J6CNH7</accession>
<feature type="coiled-coil region" evidence="1">
    <location>
        <begin position="103"/>
        <end position="130"/>
    </location>
</feature>
<evidence type="ECO:0000313" key="3">
    <source>
        <dbReference type="Proteomes" id="UP000701853"/>
    </source>
</evidence>
<proteinExistence type="predicted"/>
<keyword evidence="1" id="KW-0175">Coiled coil</keyword>
<gene>
    <name evidence="2" type="ORF">CXB51_026373</name>
</gene>
<name>A0A8J6CNH7_9ROSI</name>
<evidence type="ECO:0000313" key="2">
    <source>
        <dbReference type="EMBL" id="KAG8481507.1"/>
    </source>
</evidence>
<reference evidence="2 3" key="1">
    <citation type="journal article" date="2021" name="bioRxiv">
        <title>The Gossypium anomalum genome as a resource for cotton improvement and evolutionary analysis of hybrid incompatibility.</title>
        <authorList>
            <person name="Grover C.E."/>
            <person name="Yuan D."/>
            <person name="Arick M.A."/>
            <person name="Miller E.R."/>
            <person name="Hu G."/>
            <person name="Peterson D.G."/>
            <person name="Wendel J.F."/>
            <person name="Udall J.A."/>
        </authorList>
    </citation>
    <scope>NUCLEOTIDE SEQUENCE [LARGE SCALE GENOMIC DNA]</scope>
    <source>
        <strain evidence="2">JFW-Udall</strain>
        <tissue evidence="2">Leaf</tissue>
    </source>
</reference>
<comment type="caution">
    <text evidence="2">The sequence shown here is derived from an EMBL/GenBank/DDBJ whole genome shotgun (WGS) entry which is preliminary data.</text>
</comment>